<dbReference type="InterPro" id="IPR000671">
    <property type="entry name" value="Peptidase_A31"/>
</dbReference>
<evidence type="ECO:0000256" key="3">
    <source>
        <dbReference type="ARBA" id="ARBA00022750"/>
    </source>
</evidence>
<evidence type="ECO:0000256" key="1">
    <source>
        <dbReference type="ARBA" id="ARBA00006814"/>
    </source>
</evidence>
<evidence type="ECO:0000313" key="6">
    <source>
        <dbReference type="Proteomes" id="UP000279422"/>
    </source>
</evidence>
<dbReference type="PRINTS" id="PR00446">
    <property type="entry name" value="HYDRGNUPTAKE"/>
</dbReference>
<dbReference type="InterPro" id="IPR023430">
    <property type="entry name" value="Pept_HybD-like_dom_sf"/>
</dbReference>
<sequence>MELSKVIFQKMLEIKKYIQGKVVFLGVGNSMRGDDGLGDRFIEELRKSKKSKSSQIYLFKGAQVPENYLEPIAKIKPDRIFIVDALDFGASPGKVRLFKEVGPQSNFSTHALSLNFILDYLRKRTEAEVFILGIQPAQLQWGATLSPEVEATVKELVNQLS</sequence>
<name>A0A497E486_UNCAE</name>
<evidence type="ECO:0000313" key="5">
    <source>
        <dbReference type="EMBL" id="RLE08004.1"/>
    </source>
</evidence>
<dbReference type="PANTHER" id="PTHR30302:SF1">
    <property type="entry name" value="HYDROGENASE 2 MATURATION PROTEASE"/>
    <property type="match status" value="1"/>
</dbReference>
<dbReference type="NCBIfam" id="TIGR00072">
    <property type="entry name" value="hydrog_prot"/>
    <property type="match status" value="1"/>
</dbReference>
<dbReference type="Pfam" id="PF01750">
    <property type="entry name" value="HycI"/>
    <property type="match status" value="1"/>
</dbReference>
<evidence type="ECO:0000256" key="4">
    <source>
        <dbReference type="ARBA" id="ARBA00022801"/>
    </source>
</evidence>
<comment type="similarity">
    <text evidence="1">Belongs to the peptidase A31 family.</text>
</comment>
<reference evidence="5 6" key="1">
    <citation type="submission" date="2018-06" db="EMBL/GenBank/DDBJ databases">
        <title>Extensive metabolic versatility and redundancy in microbially diverse, dynamic hydrothermal sediments.</title>
        <authorList>
            <person name="Dombrowski N."/>
            <person name="Teske A."/>
            <person name="Baker B.J."/>
        </authorList>
    </citation>
    <scope>NUCLEOTIDE SEQUENCE [LARGE SCALE GENOMIC DNA]</scope>
    <source>
        <strain evidence="5">B47_G16</strain>
    </source>
</reference>
<gene>
    <name evidence="5" type="ORF">DRJ00_07060</name>
</gene>
<evidence type="ECO:0000256" key="2">
    <source>
        <dbReference type="ARBA" id="ARBA00022670"/>
    </source>
</evidence>
<comment type="caution">
    <text evidence="5">The sequence shown here is derived from an EMBL/GenBank/DDBJ whole genome shotgun (WGS) entry which is preliminary data.</text>
</comment>
<dbReference type="SUPFAM" id="SSF53163">
    <property type="entry name" value="HybD-like"/>
    <property type="match status" value="1"/>
</dbReference>
<dbReference type="PANTHER" id="PTHR30302">
    <property type="entry name" value="HYDROGENASE 1 MATURATION PROTEASE"/>
    <property type="match status" value="1"/>
</dbReference>
<dbReference type="GO" id="GO:0008047">
    <property type="term" value="F:enzyme activator activity"/>
    <property type="evidence" value="ECO:0007669"/>
    <property type="project" value="InterPro"/>
</dbReference>
<dbReference type="AlphaFoldDB" id="A0A497E486"/>
<keyword evidence="4" id="KW-0378">Hydrolase</keyword>
<dbReference type="InterPro" id="IPR004420">
    <property type="entry name" value="Pept_A31_hyd_mat_HycI"/>
</dbReference>
<protein>
    <submittedName>
        <fullName evidence="5">Hydrogenase 3 maturation endopeptidase HyCI</fullName>
    </submittedName>
</protein>
<proteinExistence type="inferred from homology"/>
<organism evidence="5 6">
    <name type="scientific">Aerophobetes bacterium</name>
    <dbReference type="NCBI Taxonomy" id="2030807"/>
    <lineage>
        <taxon>Bacteria</taxon>
        <taxon>Candidatus Aerophobota</taxon>
    </lineage>
</organism>
<dbReference type="GO" id="GO:0016485">
    <property type="term" value="P:protein processing"/>
    <property type="evidence" value="ECO:0007669"/>
    <property type="project" value="TreeGrafter"/>
</dbReference>
<dbReference type="CDD" id="cd06067">
    <property type="entry name" value="H2MP_MemB-H2evol"/>
    <property type="match status" value="1"/>
</dbReference>
<dbReference type="Proteomes" id="UP000279422">
    <property type="component" value="Unassembled WGS sequence"/>
</dbReference>
<keyword evidence="3" id="KW-0064">Aspartyl protease</keyword>
<keyword evidence="2" id="KW-0645">Protease</keyword>
<dbReference type="Gene3D" id="3.40.50.1450">
    <property type="entry name" value="HybD-like"/>
    <property type="match status" value="1"/>
</dbReference>
<dbReference type="EMBL" id="QMPZ01000124">
    <property type="protein sequence ID" value="RLE08004.1"/>
    <property type="molecule type" value="Genomic_DNA"/>
</dbReference>
<dbReference type="GO" id="GO:0004190">
    <property type="term" value="F:aspartic-type endopeptidase activity"/>
    <property type="evidence" value="ECO:0007669"/>
    <property type="project" value="UniProtKB-KW"/>
</dbReference>
<accession>A0A497E486</accession>